<dbReference type="PROSITE" id="PS50011">
    <property type="entry name" value="PROTEIN_KINASE_DOM"/>
    <property type="match status" value="1"/>
</dbReference>
<keyword evidence="8 11" id="KW-0067">ATP-binding</keyword>
<dbReference type="PANTHER" id="PTHR47985:SF92">
    <property type="entry name" value="SERINE_THREONINE-PROTEIN KINASE PBL23-RELATED"/>
    <property type="match status" value="1"/>
</dbReference>
<dbReference type="PANTHER" id="PTHR47985">
    <property type="entry name" value="OS07G0668900 PROTEIN"/>
    <property type="match status" value="1"/>
</dbReference>
<evidence type="ECO:0000313" key="15">
    <source>
        <dbReference type="Proteomes" id="UP001153076"/>
    </source>
</evidence>
<sequence length="616" mass="66808">MKKDKKSEGKVSITTIVKTFGFRSAARGKKKQAAAVTAAEVTKKEVPNSEVPKDEAPIDAGISIDEHNIPAQAFTFRQMATATNNFSSDNLVGEGGFGRVYRGYIQSIDKVVAIKSLDRSGVQGSKDFLSEVFKLSLVSHPSLVNLIGYCADGDQRMLVHEFMANGSLENRLLDLPPNKEPLDWRTRMKIAEGAAKGLQYLHETANPPIIYRDFKTSNILLDEDFNPKLSDFGLAETGPAGDKDNVSTRVMGTYGYCAPEYGMTGQFTTKSDIYSFGVVFLELISGRRAIDPTKSTEEQNLVPWAEPLFKDRNMFMKMVDPRLGDKYPVKGLHQALAVAAMCLQEEPSIRPLISDIVTAVESLASSADDFESPIEDRGGPTNDSESQANEPESPTEDRGSPTNDSESQANEPESPTEDRGSPTNDAESQANEPESPTEDRGSPTNDPESQANEPESPAKEPESLVDDPKSLTDGHESQSDEPESLTNDPESATDGHESGSEHESESDELGSPTGIIIRGNDIDADDEAIKRDPNVLVFDGLEKPTELLGFGFLDVSPRSSSILRKYSISLLTSDPTVPLVPIASGAAAVLIFSVSLSQGYPVDLNRSGKEKCQSPY</sequence>
<feature type="binding site" evidence="11">
    <location>
        <position position="115"/>
    </location>
    <ligand>
        <name>ATP</name>
        <dbReference type="ChEBI" id="CHEBI:30616"/>
    </ligand>
</feature>
<feature type="compositionally biased region" description="Polar residues" evidence="12">
    <location>
        <begin position="400"/>
        <end position="413"/>
    </location>
</feature>
<reference evidence="14" key="1">
    <citation type="submission" date="2022-04" db="EMBL/GenBank/DDBJ databases">
        <title>Carnegiea gigantea Genome sequencing and assembly v2.</title>
        <authorList>
            <person name="Copetti D."/>
            <person name="Sanderson M.J."/>
            <person name="Burquez A."/>
            <person name="Wojciechowski M.F."/>
        </authorList>
    </citation>
    <scope>NUCLEOTIDE SEQUENCE</scope>
    <source>
        <strain evidence="14">SGP5-SGP5p</strain>
        <tissue evidence="14">Aerial part</tissue>
    </source>
</reference>
<gene>
    <name evidence="14" type="ORF">Cgig2_019747</name>
</gene>
<keyword evidence="9" id="KW-0472">Membrane</keyword>
<dbReference type="OrthoDB" id="4062651at2759"/>
<evidence type="ECO:0000256" key="5">
    <source>
        <dbReference type="ARBA" id="ARBA00022679"/>
    </source>
</evidence>
<comment type="similarity">
    <text evidence="2">Belongs to the protein kinase superfamily. Ser/Thr protein kinase family.</text>
</comment>
<protein>
    <recommendedName>
        <fullName evidence="13">Protein kinase domain-containing protein</fullName>
    </recommendedName>
</protein>
<keyword evidence="10" id="KW-0449">Lipoprotein</keyword>
<proteinExistence type="inferred from homology"/>
<dbReference type="GO" id="GO:0004674">
    <property type="term" value="F:protein serine/threonine kinase activity"/>
    <property type="evidence" value="ECO:0007669"/>
    <property type="project" value="UniProtKB-KW"/>
</dbReference>
<dbReference type="InterPro" id="IPR017441">
    <property type="entry name" value="Protein_kinase_ATP_BS"/>
</dbReference>
<feature type="region of interest" description="Disordered" evidence="12">
    <location>
        <begin position="367"/>
        <end position="520"/>
    </location>
</feature>
<keyword evidence="5" id="KW-0808">Transferase</keyword>
<evidence type="ECO:0000256" key="12">
    <source>
        <dbReference type="SAM" id="MobiDB-lite"/>
    </source>
</evidence>
<dbReference type="EMBL" id="JAKOGI010000052">
    <property type="protein sequence ID" value="KAJ8446594.1"/>
    <property type="molecule type" value="Genomic_DNA"/>
</dbReference>
<evidence type="ECO:0000256" key="7">
    <source>
        <dbReference type="ARBA" id="ARBA00022777"/>
    </source>
</evidence>
<evidence type="ECO:0000256" key="10">
    <source>
        <dbReference type="ARBA" id="ARBA00023288"/>
    </source>
</evidence>
<dbReference type="InterPro" id="IPR008271">
    <property type="entry name" value="Ser/Thr_kinase_AS"/>
</dbReference>
<feature type="compositionally biased region" description="Polar residues" evidence="12">
    <location>
        <begin position="442"/>
        <end position="453"/>
    </location>
</feature>
<dbReference type="Gene3D" id="1.10.510.10">
    <property type="entry name" value="Transferase(Phosphotransferase) domain 1"/>
    <property type="match status" value="1"/>
</dbReference>
<dbReference type="PROSITE" id="PS00108">
    <property type="entry name" value="PROTEIN_KINASE_ST"/>
    <property type="match status" value="1"/>
</dbReference>
<comment type="caution">
    <text evidence="14">The sequence shown here is derived from an EMBL/GenBank/DDBJ whole genome shotgun (WGS) entry which is preliminary data.</text>
</comment>
<feature type="compositionally biased region" description="Basic and acidic residues" evidence="12">
    <location>
        <begin position="493"/>
        <end position="503"/>
    </location>
</feature>
<feature type="domain" description="Protein kinase" evidence="13">
    <location>
        <begin position="86"/>
        <end position="363"/>
    </location>
</feature>
<keyword evidence="15" id="KW-1185">Reference proteome</keyword>
<feature type="compositionally biased region" description="Polar residues" evidence="12">
    <location>
        <begin position="381"/>
        <end position="392"/>
    </location>
</feature>
<dbReference type="InterPro" id="IPR011009">
    <property type="entry name" value="Kinase-like_dom_sf"/>
</dbReference>
<dbReference type="Pfam" id="PF00069">
    <property type="entry name" value="Pkinase"/>
    <property type="match status" value="1"/>
</dbReference>
<evidence type="ECO:0000256" key="2">
    <source>
        <dbReference type="ARBA" id="ARBA00008684"/>
    </source>
</evidence>
<dbReference type="InterPro" id="IPR000719">
    <property type="entry name" value="Prot_kinase_dom"/>
</dbReference>
<evidence type="ECO:0000256" key="11">
    <source>
        <dbReference type="PROSITE-ProRule" id="PRU10141"/>
    </source>
</evidence>
<evidence type="ECO:0000256" key="1">
    <source>
        <dbReference type="ARBA" id="ARBA00004193"/>
    </source>
</evidence>
<evidence type="ECO:0000259" key="13">
    <source>
        <dbReference type="PROSITE" id="PS50011"/>
    </source>
</evidence>
<dbReference type="SUPFAM" id="SSF56112">
    <property type="entry name" value="Protein kinase-like (PK-like)"/>
    <property type="match status" value="1"/>
</dbReference>
<keyword evidence="3" id="KW-1003">Cell membrane</keyword>
<feature type="compositionally biased region" description="Polar residues" evidence="12">
    <location>
        <begin position="421"/>
        <end position="434"/>
    </location>
</feature>
<evidence type="ECO:0000256" key="9">
    <source>
        <dbReference type="ARBA" id="ARBA00023136"/>
    </source>
</evidence>
<keyword evidence="6 11" id="KW-0547">Nucleotide-binding</keyword>
<evidence type="ECO:0000256" key="3">
    <source>
        <dbReference type="ARBA" id="ARBA00022475"/>
    </source>
</evidence>
<evidence type="ECO:0000256" key="6">
    <source>
        <dbReference type="ARBA" id="ARBA00022741"/>
    </source>
</evidence>
<dbReference type="Proteomes" id="UP001153076">
    <property type="component" value="Unassembled WGS sequence"/>
</dbReference>
<evidence type="ECO:0000256" key="8">
    <source>
        <dbReference type="ARBA" id="ARBA00022840"/>
    </source>
</evidence>
<dbReference type="FunFam" id="1.10.510.10:FF:000032">
    <property type="entry name" value="Serine/threonine-protein kinase PBS1"/>
    <property type="match status" value="1"/>
</dbReference>
<comment type="subcellular location">
    <subcellularLocation>
        <location evidence="1">Cell membrane</location>
        <topology evidence="1">Lipid-anchor</topology>
    </subcellularLocation>
</comment>
<dbReference type="PROSITE" id="PS00107">
    <property type="entry name" value="PROTEIN_KINASE_ATP"/>
    <property type="match status" value="1"/>
</dbReference>
<keyword evidence="7" id="KW-0418">Kinase</keyword>
<feature type="compositionally biased region" description="Basic and acidic residues" evidence="12">
    <location>
        <begin position="456"/>
        <end position="478"/>
    </location>
</feature>
<accession>A0A9Q1QLW6</accession>
<evidence type="ECO:0000256" key="4">
    <source>
        <dbReference type="ARBA" id="ARBA00022527"/>
    </source>
</evidence>
<dbReference type="AlphaFoldDB" id="A0A9Q1QLW6"/>
<dbReference type="FunFam" id="3.30.200.20:FF:000015">
    <property type="entry name" value="Somatic embryogenesis receptor kinase 1"/>
    <property type="match status" value="1"/>
</dbReference>
<dbReference type="Gene3D" id="3.30.200.20">
    <property type="entry name" value="Phosphorylase Kinase, domain 1"/>
    <property type="match status" value="1"/>
</dbReference>
<keyword evidence="4" id="KW-0723">Serine/threonine-protein kinase</keyword>
<organism evidence="14 15">
    <name type="scientific">Carnegiea gigantea</name>
    <dbReference type="NCBI Taxonomy" id="171969"/>
    <lineage>
        <taxon>Eukaryota</taxon>
        <taxon>Viridiplantae</taxon>
        <taxon>Streptophyta</taxon>
        <taxon>Embryophyta</taxon>
        <taxon>Tracheophyta</taxon>
        <taxon>Spermatophyta</taxon>
        <taxon>Magnoliopsida</taxon>
        <taxon>eudicotyledons</taxon>
        <taxon>Gunneridae</taxon>
        <taxon>Pentapetalae</taxon>
        <taxon>Caryophyllales</taxon>
        <taxon>Cactineae</taxon>
        <taxon>Cactaceae</taxon>
        <taxon>Cactoideae</taxon>
        <taxon>Echinocereeae</taxon>
        <taxon>Carnegiea</taxon>
    </lineage>
</organism>
<name>A0A9Q1QLW6_9CARY</name>
<dbReference type="GO" id="GO:0005886">
    <property type="term" value="C:plasma membrane"/>
    <property type="evidence" value="ECO:0007669"/>
    <property type="project" value="UniProtKB-SubCell"/>
</dbReference>
<dbReference type="CDD" id="cd14066">
    <property type="entry name" value="STKc_IRAK"/>
    <property type="match status" value="1"/>
</dbReference>
<dbReference type="GO" id="GO:0005524">
    <property type="term" value="F:ATP binding"/>
    <property type="evidence" value="ECO:0007669"/>
    <property type="project" value="UniProtKB-UniRule"/>
</dbReference>
<evidence type="ECO:0000313" key="14">
    <source>
        <dbReference type="EMBL" id="KAJ8446594.1"/>
    </source>
</evidence>